<evidence type="ECO:0000256" key="6">
    <source>
        <dbReference type="ARBA" id="ARBA00022527"/>
    </source>
</evidence>
<dbReference type="InterPro" id="IPR003591">
    <property type="entry name" value="Leu-rich_rpt_typical-subtyp"/>
</dbReference>
<keyword evidence="15 25" id="KW-0067">ATP-binding</keyword>
<keyword evidence="14" id="KW-0418">Kinase</keyword>
<evidence type="ECO:0000256" key="4">
    <source>
        <dbReference type="ARBA" id="ARBA00012513"/>
    </source>
</evidence>
<evidence type="ECO:0000256" key="8">
    <source>
        <dbReference type="ARBA" id="ARBA00022614"/>
    </source>
</evidence>
<feature type="transmembrane region" description="Helical" evidence="26">
    <location>
        <begin position="1093"/>
        <end position="1111"/>
    </location>
</feature>
<dbReference type="PROSITE" id="PS00108">
    <property type="entry name" value="PROTEIN_KINASE_ST"/>
    <property type="match status" value="1"/>
</dbReference>
<evidence type="ECO:0000313" key="30">
    <source>
        <dbReference type="Proteomes" id="UP001055439"/>
    </source>
</evidence>
<keyword evidence="13 25" id="KW-0547">Nucleotide-binding</keyword>
<evidence type="ECO:0000256" key="22">
    <source>
        <dbReference type="ARBA" id="ARBA00054320"/>
    </source>
</evidence>
<dbReference type="GO" id="GO:0033612">
    <property type="term" value="F:receptor serine/threonine kinase binding"/>
    <property type="evidence" value="ECO:0007669"/>
    <property type="project" value="TreeGrafter"/>
</dbReference>
<feature type="transmembrane region" description="Helical" evidence="26">
    <location>
        <begin position="1064"/>
        <end position="1081"/>
    </location>
</feature>
<dbReference type="Gene3D" id="1.10.510.10">
    <property type="entry name" value="Transferase(Phosphotransferase) domain 1"/>
    <property type="match status" value="1"/>
</dbReference>
<feature type="transmembrane region" description="Helical" evidence="26">
    <location>
        <begin position="1131"/>
        <end position="1148"/>
    </location>
</feature>
<evidence type="ECO:0000256" key="9">
    <source>
        <dbReference type="ARBA" id="ARBA00022679"/>
    </source>
</evidence>
<feature type="transmembrane region" description="Helical" evidence="26">
    <location>
        <begin position="1154"/>
        <end position="1176"/>
    </location>
</feature>
<name>A0A9E7JLD8_9LILI</name>
<evidence type="ECO:0000256" key="21">
    <source>
        <dbReference type="ARBA" id="ARBA00048679"/>
    </source>
</evidence>
<dbReference type="GO" id="GO:0004674">
    <property type="term" value="F:protein serine/threonine kinase activity"/>
    <property type="evidence" value="ECO:0007669"/>
    <property type="project" value="UniProtKB-KW"/>
</dbReference>
<dbReference type="InterPro" id="IPR045501">
    <property type="entry name" value="DUF6490"/>
</dbReference>
<comment type="subcellular location">
    <subcellularLocation>
        <location evidence="1">Cell membrane</location>
        <topology evidence="1">Single-pass type I membrane protein</topology>
    </subcellularLocation>
    <subcellularLocation>
        <location evidence="2">Endoplasmic reticulum membrane</location>
        <topology evidence="2">Single-pass membrane protein</topology>
    </subcellularLocation>
</comment>
<dbReference type="FunFam" id="3.80.10.10:FF:000288">
    <property type="entry name" value="LRR receptor-like serine/threonine-protein kinase EFR"/>
    <property type="match status" value="1"/>
</dbReference>
<dbReference type="Gene3D" id="3.80.10.10">
    <property type="entry name" value="Ribonuclease Inhibitor"/>
    <property type="match status" value="3"/>
</dbReference>
<dbReference type="GO" id="GO:0005524">
    <property type="term" value="F:ATP binding"/>
    <property type="evidence" value="ECO:0007669"/>
    <property type="project" value="UniProtKB-UniRule"/>
</dbReference>
<dbReference type="SUPFAM" id="SSF56112">
    <property type="entry name" value="Protein kinase-like (PK-like)"/>
    <property type="match status" value="1"/>
</dbReference>
<dbReference type="OrthoDB" id="676979at2759"/>
<feature type="chain" id="PRO_5038540649" description="Receptor kinase-like protein Xa21" evidence="27">
    <location>
        <begin position="27"/>
        <end position="1279"/>
    </location>
</feature>
<keyword evidence="17 26" id="KW-0472">Membrane</keyword>
<evidence type="ECO:0000256" key="3">
    <source>
        <dbReference type="ARBA" id="ARBA00008684"/>
    </source>
</evidence>
<accession>A0A9E7JLD8</accession>
<dbReference type="InterPro" id="IPR013210">
    <property type="entry name" value="LRR_N_plant-typ"/>
</dbReference>
<evidence type="ECO:0000256" key="10">
    <source>
        <dbReference type="ARBA" id="ARBA00022692"/>
    </source>
</evidence>
<dbReference type="Pfam" id="PF00560">
    <property type="entry name" value="LRR_1"/>
    <property type="match status" value="2"/>
</dbReference>
<dbReference type="EMBL" id="CP097504">
    <property type="protein sequence ID" value="URD85081.1"/>
    <property type="molecule type" value="Genomic_DNA"/>
</dbReference>
<dbReference type="InterPro" id="IPR011009">
    <property type="entry name" value="Kinase-like_dom_sf"/>
</dbReference>
<dbReference type="SMART" id="SM00220">
    <property type="entry name" value="S_TKc"/>
    <property type="match status" value="1"/>
</dbReference>
<evidence type="ECO:0000256" key="15">
    <source>
        <dbReference type="ARBA" id="ARBA00022840"/>
    </source>
</evidence>
<feature type="signal peptide" evidence="27">
    <location>
        <begin position="1"/>
        <end position="26"/>
    </location>
</feature>
<dbReference type="Pfam" id="PF08263">
    <property type="entry name" value="LRRNT_2"/>
    <property type="match status" value="1"/>
</dbReference>
<evidence type="ECO:0000256" key="24">
    <source>
        <dbReference type="ARBA" id="ARBA00072040"/>
    </source>
</evidence>
<dbReference type="PANTHER" id="PTHR48056:SF89">
    <property type="entry name" value="OS06G0585982 PROTEIN"/>
    <property type="match status" value="1"/>
</dbReference>
<evidence type="ECO:0000256" key="14">
    <source>
        <dbReference type="ARBA" id="ARBA00022777"/>
    </source>
</evidence>
<keyword evidence="7" id="KW-0597">Phosphoprotein</keyword>
<evidence type="ECO:0000256" key="18">
    <source>
        <dbReference type="ARBA" id="ARBA00023170"/>
    </source>
</evidence>
<dbReference type="InterPro" id="IPR001611">
    <property type="entry name" value="Leu-rich_rpt"/>
</dbReference>
<proteinExistence type="inferred from homology"/>
<keyword evidence="10 26" id="KW-0812">Transmembrane</keyword>
<dbReference type="InterPro" id="IPR008271">
    <property type="entry name" value="Ser/Thr_kinase_AS"/>
</dbReference>
<keyword evidence="19" id="KW-0325">Glycoprotein</keyword>
<evidence type="ECO:0000256" key="25">
    <source>
        <dbReference type="PROSITE-ProRule" id="PRU10141"/>
    </source>
</evidence>
<evidence type="ECO:0000256" key="23">
    <source>
        <dbReference type="ARBA" id="ARBA00056628"/>
    </source>
</evidence>
<evidence type="ECO:0000313" key="29">
    <source>
        <dbReference type="EMBL" id="URD85081.1"/>
    </source>
</evidence>
<dbReference type="FunFam" id="3.80.10.10:FF:000275">
    <property type="entry name" value="Leucine-rich repeat receptor-like protein kinase"/>
    <property type="match status" value="1"/>
</dbReference>
<dbReference type="PROSITE" id="PS00107">
    <property type="entry name" value="PROTEIN_KINASE_ATP"/>
    <property type="match status" value="1"/>
</dbReference>
<reference evidence="29" key="1">
    <citation type="submission" date="2022-05" db="EMBL/GenBank/DDBJ databases">
        <title>The Musa troglodytarum L. genome provides insights into the mechanism of non-climacteric behaviour and enrichment of carotenoids.</title>
        <authorList>
            <person name="Wang J."/>
        </authorList>
    </citation>
    <scope>NUCLEOTIDE SEQUENCE</scope>
    <source>
        <tissue evidence="29">Leaf</tissue>
    </source>
</reference>
<dbReference type="Proteomes" id="UP001055439">
    <property type="component" value="Chromosome 2"/>
</dbReference>
<dbReference type="InterPro" id="IPR055414">
    <property type="entry name" value="LRR_R13L4/SHOC2-like"/>
</dbReference>
<dbReference type="EC" id="2.7.11.1" evidence="4"/>
<evidence type="ECO:0000256" key="1">
    <source>
        <dbReference type="ARBA" id="ARBA00004251"/>
    </source>
</evidence>
<dbReference type="Gene3D" id="3.30.200.20">
    <property type="entry name" value="Phosphorylase Kinase, domain 1"/>
    <property type="match status" value="1"/>
</dbReference>
<dbReference type="GO" id="GO:0005789">
    <property type="term" value="C:endoplasmic reticulum membrane"/>
    <property type="evidence" value="ECO:0007669"/>
    <property type="project" value="UniProtKB-SubCell"/>
</dbReference>
<feature type="binding site" evidence="25">
    <location>
        <position position="740"/>
    </location>
    <ligand>
        <name>ATP</name>
        <dbReference type="ChEBI" id="CHEBI:30616"/>
    </ligand>
</feature>
<dbReference type="SUPFAM" id="SSF52058">
    <property type="entry name" value="L domain-like"/>
    <property type="match status" value="2"/>
</dbReference>
<comment type="similarity">
    <text evidence="3">Belongs to the protein kinase superfamily. Ser/Thr protein kinase family.</text>
</comment>
<comment type="catalytic activity">
    <reaction evidence="20">
        <text>L-threonyl-[protein] + ATP = O-phospho-L-threonyl-[protein] + ADP + H(+)</text>
        <dbReference type="Rhea" id="RHEA:46608"/>
        <dbReference type="Rhea" id="RHEA-COMP:11060"/>
        <dbReference type="Rhea" id="RHEA-COMP:11605"/>
        <dbReference type="ChEBI" id="CHEBI:15378"/>
        <dbReference type="ChEBI" id="CHEBI:30013"/>
        <dbReference type="ChEBI" id="CHEBI:30616"/>
        <dbReference type="ChEBI" id="CHEBI:61977"/>
        <dbReference type="ChEBI" id="CHEBI:456216"/>
        <dbReference type="EC" id="2.7.11.1"/>
    </reaction>
</comment>
<organism evidence="29 30">
    <name type="scientific">Musa troglodytarum</name>
    <name type="common">fe'i banana</name>
    <dbReference type="NCBI Taxonomy" id="320322"/>
    <lineage>
        <taxon>Eukaryota</taxon>
        <taxon>Viridiplantae</taxon>
        <taxon>Streptophyta</taxon>
        <taxon>Embryophyta</taxon>
        <taxon>Tracheophyta</taxon>
        <taxon>Spermatophyta</taxon>
        <taxon>Magnoliopsida</taxon>
        <taxon>Liliopsida</taxon>
        <taxon>Zingiberales</taxon>
        <taxon>Musaceae</taxon>
        <taxon>Musa</taxon>
    </lineage>
</organism>
<sequence>MKHSSVFSSSLLLLLHDLILLLCVVSVPLPSMADGAADRLALESFKSMVSDPLGALASWNRTNPVCRWQGVSCGRRHPDRVTALRLLSSGLVGRIPPHVANLTFLQVLRLRDNSFHGQIPPELDRLSRLQALDLSLNYLDGPIPATLTRCSNLRQVSVRSNLLTGEIPGDVGLLSKMLVFNLGQNNLTGSIPPSLGNMTSLIALFLQSNTLEGSIPESIGDLKSLQLLQIAYNRLSGAIPSSVYNLSSISVFSVGNNLLEGTLPANMFDTLPTLEMLLMNNNHFHGHIPASLSNASYMGDIELSVNYFTGTVPSHLENLRRLYFVNLSDNQLEATDSSDWEFLASLTNCSLLHALVLDTNNFGGRLPTSLANFSSSLNIITLGSNHISGTIPTGIGNLFNLTTLSLSDNHLTGLIPPTIGGLRNLHALGLSGNRLTGQIPHSIGNLTELNRIYLQDNDLGGKIPESIGNCRRVEEMDLSHNKLGGQIPMQLFSISSLSTYLNLSNNLLNGTLPLQVGNLRNLGALVLAHNKLSGDIPTTLGQCQSLEYLYLHDNSFQGSVPQSLSSLRGLSELDLSSNNISGNIPEFLADLHALQRLNLSYNDLEGDVPNDGVFRNITAFSFIGNHKLCGGNQGLHLPPCHIHSGRKHESLALRVVIPVISVVVCAVILLIALAVLHRTKNLKKKNSFTDSIKEQFKRISYNELLRATDEFSASNLIGMGSFGSVYRGIINADGTTVAVKVLNLERHGASQSFISECEALRSIRHRNLVKILTICSSVDNRGNDFKALVLNYMSNGSLENWLHPKESEATTRRKLTLTQRLSIAIDVSSALDYLHHHGPMPIVHCDLKPSNVLLDQEMCAHVGDFGLARFLQGTMPDTDQNSTTSTGIKGTIGYVAPEYAMGGKVSTKGDIYSYGILLLELLTGKRPTEDMFKDGLSLHKYVEMIPTEDLLMVLDPSLLLVENGQPGEQNVVYIDVDRLEVQKCFVSAVKVGLACSKENPRERMQMGDVIKELTAAICVRIVCQPVRTMDMPVSAKTSGCKPGIPPVSAPQQAESSSSSSQTRVFNWLPTIAFLFLTYNSAESAYRSRHDPPTLAFIVFAYVDLVMLLFCLKQFEKLSPESAPAKRERLKAAVWVLTVALNLAFAWRVAEIMPWLLSVLVWLMSVSVAIGGFYGLFIHQGSKDSVADGHGYSLVKNEELAPGDKYFINAVVIIVREAIENDNAEPTIKEIWLGPDMDEDYGVGVDEEVVDRPFHRLLAVLILVDRHHRRHPPGLTADVI</sequence>
<evidence type="ECO:0000256" key="26">
    <source>
        <dbReference type="SAM" id="Phobius"/>
    </source>
</evidence>
<evidence type="ECO:0000259" key="28">
    <source>
        <dbReference type="PROSITE" id="PS50011"/>
    </source>
</evidence>
<keyword evidence="16 26" id="KW-1133">Transmembrane helix</keyword>
<dbReference type="InterPro" id="IPR050647">
    <property type="entry name" value="Plant_LRR-RLKs"/>
</dbReference>
<feature type="domain" description="Protein kinase" evidence="28">
    <location>
        <begin position="711"/>
        <end position="1017"/>
    </location>
</feature>
<gene>
    <name evidence="29" type="ORF">MUK42_28104</name>
</gene>
<dbReference type="PANTHER" id="PTHR48056">
    <property type="entry name" value="LRR RECEPTOR-LIKE SERINE/THREONINE-PROTEIN KINASE-RELATED"/>
    <property type="match status" value="1"/>
</dbReference>
<keyword evidence="12" id="KW-0677">Repeat</keyword>
<evidence type="ECO:0000256" key="2">
    <source>
        <dbReference type="ARBA" id="ARBA00004389"/>
    </source>
</evidence>
<dbReference type="FunFam" id="3.30.200.20:FF:000432">
    <property type="entry name" value="LRR receptor-like serine/threonine-protein kinase EFR"/>
    <property type="match status" value="1"/>
</dbReference>
<keyword evidence="6" id="KW-0723">Serine/threonine-protein kinase</keyword>
<dbReference type="InterPro" id="IPR000719">
    <property type="entry name" value="Prot_kinase_dom"/>
</dbReference>
<comment type="function">
    <text evidence="22">Receptor kinase that detects X.oryzae pv. oryzae protein Ax21 to promote innate immunity. Following X.oryzae pv. oryzae protein Ax21 detection, undergoes cleavage, releasing the processed protein kinase Xa21 chain.</text>
</comment>
<comment type="function">
    <text evidence="23">The processed protein kinase Xa21 chain released by protein cleavage after X.oryzae pv. oryzae protein Ax21 detection translocates into the nucleus where it can bind and regulate WRKY62, a transcription factor. Confers resistance to the bacterial pathogen X.oryzae pv. oryzae (Xoo).</text>
</comment>
<dbReference type="GO" id="GO:0005886">
    <property type="term" value="C:plasma membrane"/>
    <property type="evidence" value="ECO:0007669"/>
    <property type="project" value="UniProtKB-SubCell"/>
</dbReference>
<protein>
    <recommendedName>
        <fullName evidence="24">Receptor kinase-like protein Xa21</fullName>
        <ecNumber evidence="4">2.7.11.1</ecNumber>
    </recommendedName>
</protein>
<keyword evidence="5" id="KW-1003">Cell membrane</keyword>
<evidence type="ECO:0000256" key="20">
    <source>
        <dbReference type="ARBA" id="ARBA00047899"/>
    </source>
</evidence>
<dbReference type="InterPro" id="IPR017441">
    <property type="entry name" value="Protein_kinase_ATP_BS"/>
</dbReference>
<dbReference type="PROSITE" id="PS50011">
    <property type="entry name" value="PROTEIN_KINASE_DOM"/>
    <property type="match status" value="1"/>
</dbReference>
<evidence type="ECO:0000256" key="19">
    <source>
        <dbReference type="ARBA" id="ARBA00023180"/>
    </source>
</evidence>
<evidence type="ECO:0000256" key="13">
    <source>
        <dbReference type="ARBA" id="ARBA00022741"/>
    </source>
</evidence>
<dbReference type="AlphaFoldDB" id="A0A9E7JLD8"/>
<dbReference type="Pfam" id="PF20100">
    <property type="entry name" value="DUF6490"/>
    <property type="match status" value="1"/>
</dbReference>
<keyword evidence="30" id="KW-1185">Reference proteome</keyword>
<keyword evidence="9" id="KW-0808">Transferase</keyword>
<dbReference type="Pfam" id="PF23598">
    <property type="entry name" value="LRR_14"/>
    <property type="match status" value="1"/>
</dbReference>
<evidence type="ECO:0000256" key="7">
    <source>
        <dbReference type="ARBA" id="ARBA00022553"/>
    </source>
</evidence>
<keyword evidence="8" id="KW-0433">Leucine-rich repeat</keyword>
<evidence type="ECO:0000256" key="16">
    <source>
        <dbReference type="ARBA" id="ARBA00022989"/>
    </source>
</evidence>
<dbReference type="InterPro" id="IPR032675">
    <property type="entry name" value="LRR_dom_sf"/>
</dbReference>
<dbReference type="Pfam" id="PF00069">
    <property type="entry name" value="Pkinase"/>
    <property type="match status" value="1"/>
</dbReference>
<evidence type="ECO:0000256" key="17">
    <source>
        <dbReference type="ARBA" id="ARBA00023136"/>
    </source>
</evidence>
<dbReference type="FunFam" id="1.10.510.10:FF:000358">
    <property type="entry name" value="Putative leucine-rich repeat receptor-like serine/threonine-protein kinase"/>
    <property type="match status" value="1"/>
</dbReference>
<evidence type="ECO:0000256" key="11">
    <source>
        <dbReference type="ARBA" id="ARBA00022729"/>
    </source>
</evidence>
<dbReference type="FunFam" id="3.80.10.10:FF:001158">
    <property type="entry name" value="Leucine-rich repeat protein kinase family protein"/>
    <property type="match status" value="1"/>
</dbReference>
<dbReference type="SMART" id="SM00369">
    <property type="entry name" value="LRR_TYP"/>
    <property type="match status" value="9"/>
</dbReference>
<evidence type="ECO:0000256" key="5">
    <source>
        <dbReference type="ARBA" id="ARBA00022475"/>
    </source>
</evidence>
<keyword evidence="11 27" id="KW-0732">Signal</keyword>
<evidence type="ECO:0000256" key="12">
    <source>
        <dbReference type="ARBA" id="ARBA00022737"/>
    </source>
</evidence>
<evidence type="ECO:0000256" key="27">
    <source>
        <dbReference type="SAM" id="SignalP"/>
    </source>
</evidence>
<keyword evidence="18" id="KW-0675">Receptor</keyword>
<comment type="catalytic activity">
    <reaction evidence="21">
        <text>L-seryl-[protein] + ATP = O-phospho-L-seryl-[protein] + ADP + H(+)</text>
        <dbReference type="Rhea" id="RHEA:17989"/>
        <dbReference type="Rhea" id="RHEA-COMP:9863"/>
        <dbReference type="Rhea" id="RHEA-COMP:11604"/>
        <dbReference type="ChEBI" id="CHEBI:15378"/>
        <dbReference type="ChEBI" id="CHEBI:29999"/>
        <dbReference type="ChEBI" id="CHEBI:30616"/>
        <dbReference type="ChEBI" id="CHEBI:83421"/>
        <dbReference type="ChEBI" id="CHEBI:456216"/>
        <dbReference type="EC" id="2.7.11.1"/>
    </reaction>
</comment>
<feature type="transmembrane region" description="Helical" evidence="26">
    <location>
        <begin position="651"/>
        <end position="676"/>
    </location>
</feature>
<dbReference type="CDD" id="cd14066">
    <property type="entry name" value="STKc_IRAK"/>
    <property type="match status" value="1"/>
</dbReference>